<evidence type="ECO:0000256" key="4">
    <source>
        <dbReference type="ARBA" id="ARBA00011738"/>
    </source>
</evidence>
<comment type="caution">
    <text evidence="14">The sequence shown here is derived from an EMBL/GenBank/DDBJ whole genome shotgun (WGS) entry which is preliminary data.</text>
</comment>
<evidence type="ECO:0000256" key="1">
    <source>
        <dbReference type="ARBA" id="ARBA00003469"/>
    </source>
</evidence>
<dbReference type="PANTHER" id="PTHR31528:SF1">
    <property type="entry name" value="4-AMINO-5-HYDROXYMETHYL-2-METHYLPYRIMIDINE PHOSPHATE SYNTHASE THI11-RELATED"/>
    <property type="match status" value="1"/>
</dbReference>
<sequence>MDVRTFPVLTDEDEALVSRLSIGLGENAARVLAYLLCRLADPELADAATRTAVHIGAGVTKNAATDALATLVAADLIAETTATTTAPGRPPKAWYAVAPRSETIRRTDAHHADRLLEQGLRYATDWESSSAGTASSTGASDRAVPDRSTLEGASLALNWQPNALHLPLFATRTTDVGGGSISIEEYDGSRAATEAVASGACEIGVAGAATILRERERRRPIVPLAVLFQRSLVVLYTTRTAFGGPFETVEQLRGRRVGMPDGTETGLLGRLLLEQAGIRESVDLVDVDGEERDALRSGAVDAVTGMAPDPERLETADRSVDEVAVADGYPAYGPALIVRADVLRRQRSRLVALLAATTGGWANAVRDPAAVANDLADEMDGSPERIGRTFERVTDRFATSDAVRRRGWGWHSPTEWRNLRDALAQGGLLPGE</sequence>
<dbReference type="Pfam" id="PF09084">
    <property type="entry name" value="NMT1"/>
    <property type="match status" value="1"/>
</dbReference>
<evidence type="ECO:0000313" key="15">
    <source>
        <dbReference type="Proteomes" id="UP000219689"/>
    </source>
</evidence>
<organism evidence="14 15">
    <name type="scientific">Natrinema ejinorense</name>
    <dbReference type="NCBI Taxonomy" id="373386"/>
    <lineage>
        <taxon>Archaea</taxon>
        <taxon>Methanobacteriati</taxon>
        <taxon>Methanobacteriota</taxon>
        <taxon>Stenosarchaea group</taxon>
        <taxon>Halobacteria</taxon>
        <taxon>Halobacteriales</taxon>
        <taxon>Natrialbaceae</taxon>
        <taxon>Natrinema</taxon>
    </lineage>
</organism>
<dbReference type="InterPro" id="IPR015168">
    <property type="entry name" value="SsuA/THI5"/>
</dbReference>
<evidence type="ECO:0000259" key="13">
    <source>
        <dbReference type="Pfam" id="PF09084"/>
    </source>
</evidence>
<evidence type="ECO:0000256" key="12">
    <source>
        <dbReference type="SAM" id="MobiDB-lite"/>
    </source>
</evidence>
<evidence type="ECO:0000256" key="5">
    <source>
        <dbReference type="ARBA" id="ARBA00022679"/>
    </source>
</evidence>
<comment type="subunit">
    <text evidence="4">Homodimer.</text>
</comment>
<comment type="catalytic activity">
    <reaction evidence="11">
        <text>N(6)-(pyridoxal phosphate)-L-lysyl-[4-amino-5-hydroxymethyl-2-methylpyrimidine phosphate synthase] + L-histidyl-[4-amino-5-hydroxymethyl-2-methylpyrimidine phosphate synthase] + 2 Fe(3+) + 4 H2O = L-lysyl-[4-amino-5-hydroxymethyl-2-methylpyrimidine phosphate synthase] + (2S)-2-amino-5-hydroxy-4-oxopentanoyl-[4-amino-5-hydroxymethyl-2-methylpyrimidine phosphate synthase] + 4-amino-2-methyl-5-(phosphooxymethyl)pyrimidine + 3-oxopropanoate + 2 Fe(2+) + 2 H(+)</text>
        <dbReference type="Rhea" id="RHEA:65756"/>
        <dbReference type="Rhea" id="RHEA-COMP:16892"/>
        <dbReference type="Rhea" id="RHEA-COMP:16893"/>
        <dbReference type="Rhea" id="RHEA-COMP:16894"/>
        <dbReference type="Rhea" id="RHEA-COMP:16895"/>
        <dbReference type="ChEBI" id="CHEBI:15377"/>
        <dbReference type="ChEBI" id="CHEBI:15378"/>
        <dbReference type="ChEBI" id="CHEBI:29033"/>
        <dbReference type="ChEBI" id="CHEBI:29034"/>
        <dbReference type="ChEBI" id="CHEBI:29969"/>
        <dbReference type="ChEBI" id="CHEBI:29979"/>
        <dbReference type="ChEBI" id="CHEBI:33190"/>
        <dbReference type="ChEBI" id="CHEBI:58354"/>
        <dbReference type="ChEBI" id="CHEBI:143915"/>
        <dbReference type="ChEBI" id="CHEBI:157692"/>
    </reaction>
    <physiologicalReaction direction="left-to-right" evidence="11">
        <dbReference type="Rhea" id="RHEA:65757"/>
    </physiologicalReaction>
</comment>
<comment type="pathway">
    <text evidence="2">Cofactor biosynthesis; thiamine diphosphate biosynthesis.</text>
</comment>
<evidence type="ECO:0000313" key="14">
    <source>
        <dbReference type="EMBL" id="PCR90091.1"/>
    </source>
</evidence>
<dbReference type="GO" id="GO:0009228">
    <property type="term" value="P:thiamine biosynthetic process"/>
    <property type="evidence" value="ECO:0007669"/>
    <property type="project" value="UniProtKB-KW"/>
</dbReference>
<comment type="function">
    <text evidence="1">Responsible for the formation of the pyrimidine heterocycle in the thiamine biosynthesis pathway. Catalyzes the formation of hydroxymethylpyrimidine phosphate (HMP-P) from histidine and pyridoxal phosphate (PLP). The protein uses PLP and the active site histidine to form HMP-P, generating an inactive enzyme. The enzyme can only undergo a single turnover, which suggests it is a suicide enzyme.</text>
</comment>
<accession>A0A2A5QTD3</accession>
<dbReference type="GO" id="GO:0046872">
    <property type="term" value="F:metal ion binding"/>
    <property type="evidence" value="ECO:0007669"/>
    <property type="project" value="UniProtKB-KW"/>
</dbReference>
<dbReference type="EMBL" id="NXNI01000001">
    <property type="protein sequence ID" value="PCR90091.1"/>
    <property type="molecule type" value="Genomic_DNA"/>
</dbReference>
<keyword evidence="9" id="KW-0408">Iron</keyword>
<reference evidence="14 15" key="1">
    <citation type="submission" date="2017-09" db="EMBL/GenBank/DDBJ databases">
        <title>Genome sequences of Natrinema ejinorence JCM 13890T.</title>
        <authorList>
            <person name="Roh S.W."/>
            <person name="Kim Y.B."/>
            <person name="Kim J.Y."/>
        </authorList>
    </citation>
    <scope>NUCLEOTIDE SEQUENCE [LARGE SCALE GENOMIC DNA]</scope>
    <source>
        <strain evidence="14 15">JCM 13890</strain>
    </source>
</reference>
<dbReference type="PANTHER" id="PTHR31528">
    <property type="entry name" value="4-AMINO-5-HYDROXYMETHYL-2-METHYLPYRIMIDINE PHOSPHATE SYNTHASE THI11-RELATED"/>
    <property type="match status" value="1"/>
</dbReference>
<feature type="compositionally biased region" description="Low complexity" evidence="12">
    <location>
        <begin position="128"/>
        <end position="140"/>
    </location>
</feature>
<evidence type="ECO:0000256" key="2">
    <source>
        <dbReference type="ARBA" id="ARBA00004948"/>
    </source>
</evidence>
<proteinExistence type="inferred from homology"/>
<evidence type="ECO:0000256" key="8">
    <source>
        <dbReference type="ARBA" id="ARBA00022977"/>
    </source>
</evidence>
<gene>
    <name evidence="14" type="ORF">CP557_05760</name>
</gene>
<comment type="similarity">
    <text evidence="3">Belongs to the NMT1/THI5 family.</text>
</comment>
<feature type="domain" description="SsuA/THI5-like" evidence="13">
    <location>
        <begin position="181"/>
        <end position="369"/>
    </location>
</feature>
<protein>
    <recommendedName>
        <fullName evidence="10">Thiamine pyrimidine synthase</fullName>
    </recommendedName>
</protein>
<keyword evidence="5" id="KW-0808">Transferase</keyword>
<dbReference type="RefSeq" id="WP_097379035.1">
    <property type="nucleotide sequence ID" value="NZ_NXNI01000001.1"/>
</dbReference>
<keyword evidence="8" id="KW-0784">Thiamine biosynthesis</keyword>
<dbReference type="OrthoDB" id="157197at2157"/>
<keyword evidence="15" id="KW-1185">Reference proteome</keyword>
<evidence type="ECO:0000256" key="11">
    <source>
        <dbReference type="ARBA" id="ARBA00048179"/>
    </source>
</evidence>
<evidence type="ECO:0000256" key="7">
    <source>
        <dbReference type="ARBA" id="ARBA00022898"/>
    </source>
</evidence>
<dbReference type="Gene3D" id="3.40.190.10">
    <property type="entry name" value="Periplasmic binding protein-like II"/>
    <property type="match status" value="2"/>
</dbReference>
<evidence type="ECO:0000256" key="3">
    <source>
        <dbReference type="ARBA" id="ARBA00009406"/>
    </source>
</evidence>
<keyword evidence="6" id="KW-0479">Metal-binding</keyword>
<evidence type="ECO:0000256" key="6">
    <source>
        <dbReference type="ARBA" id="ARBA00022723"/>
    </source>
</evidence>
<dbReference type="InterPro" id="IPR027939">
    <property type="entry name" value="NMT1/THI5"/>
</dbReference>
<evidence type="ECO:0000256" key="9">
    <source>
        <dbReference type="ARBA" id="ARBA00023004"/>
    </source>
</evidence>
<dbReference type="AlphaFoldDB" id="A0A2A5QTD3"/>
<dbReference type="Proteomes" id="UP000219689">
    <property type="component" value="Unassembled WGS sequence"/>
</dbReference>
<dbReference type="GO" id="GO:0016740">
    <property type="term" value="F:transferase activity"/>
    <property type="evidence" value="ECO:0007669"/>
    <property type="project" value="UniProtKB-KW"/>
</dbReference>
<keyword evidence="7" id="KW-0663">Pyridoxal phosphate</keyword>
<name>A0A2A5QTD3_9EURY</name>
<evidence type="ECO:0000256" key="10">
    <source>
        <dbReference type="ARBA" id="ARBA00033171"/>
    </source>
</evidence>
<feature type="region of interest" description="Disordered" evidence="12">
    <location>
        <begin position="127"/>
        <end position="147"/>
    </location>
</feature>
<dbReference type="SUPFAM" id="SSF53850">
    <property type="entry name" value="Periplasmic binding protein-like II"/>
    <property type="match status" value="1"/>
</dbReference>